<evidence type="ECO:0000256" key="2">
    <source>
        <dbReference type="SAM" id="MobiDB-lite"/>
    </source>
</evidence>
<gene>
    <name evidence="4" type="ORF">HINF_LOCUS17402</name>
    <name evidence="3" type="ORF">HINF_LOCUS64066</name>
</gene>
<feature type="compositionally biased region" description="Basic and acidic residues" evidence="2">
    <location>
        <begin position="879"/>
        <end position="889"/>
    </location>
</feature>
<accession>A0AA86V4Q3</accession>
<comment type="caution">
    <text evidence="3">The sequence shown here is derived from an EMBL/GenBank/DDBJ whole genome shotgun (WGS) entry which is preliminary data.</text>
</comment>
<evidence type="ECO:0000313" key="3">
    <source>
        <dbReference type="EMBL" id="CAI9976421.1"/>
    </source>
</evidence>
<evidence type="ECO:0000313" key="4">
    <source>
        <dbReference type="EMBL" id="CAL6001354.1"/>
    </source>
</evidence>
<dbReference type="AlphaFoldDB" id="A0AA86V4Q3"/>
<feature type="region of interest" description="Disordered" evidence="2">
    <location>
        <begin position="902"/>
        <end position="940"/>
    </location>
</feature>
<feature type="coiled-coil region" evidence="1">
    <location>
        <begin position="201"/>
        <end position="267"/>
    </location>
</feature>
<name>A0AA86V4Q3_9EUKA</name>
<feature type="compositionally biased region" description="Polar residues" evidence="2">
    <location>
        <begin position="679"/>
        <end position="690"/>
    </location>
</feature>
<evidence type="ECO:0000256" key="1">
    <source>
        <dbReference type="SAM" id="Coils"/>
    </source>
</evidence>
<feature type="region of interest" description="Disordered" evidence="2">
    <location>
        <begin position="867"/>
        <end position="890"/>
    </location>
</feature>
<reference evidence="4 5" key="2">
    <citation type="submission" date="2024-07" db="EMBL/GenBank/DDBJ databases">
        <authorList>
            <person name="Akdeniz Z."/>
        </authorList>
    </citation>
    <scope>NUCLEOTIDE SEQUENCE [LARGE SCALE GENOMIC DNA]</scope>
</reference>
<feature type="compositionally biased region" description="Polar residues" evidence="2">
    <location>
        <begin position="867"/>
        <end position="878"/>
    </location>
</feature>
<protein>
    <submittedName>
        <fullName evidence="4">Hypothetical_protein</fullName>
    </submittedName>
</protein>
<evidence type="ECO:0000313" key="5">
    <source>
        <dbReference type="Proteomes" id="UP001642409"/>
    </source>
</evidence>
<organism evidence="3">
    <name type="scientific">Hexamita inflata</name>
    <dbReference type="NCBI Taxonomy" id="28002"/>
    <lineage>
        <taxon>Eukaryota</taxon>
        <taxon>Metamonada</taxon>
        <taxon>Diplomonadida</taxon>
        <taxon>Hexamitidae</taxon>
        <taxon>Hexamitinae</taxon>
        <taxon>Hexamita</taxon>
    </lineage>
</organism>
<feature type="region of interest" description="Disordered" evidence="2">
    <location>
        <begin position="679"/>
        <end position="698"/>
    </location>
</feature>
<reference evidence="3" key="1">
    <citation type="submission" date="2023-06" db="EMBL/GenBank/DDBJ databases">
        <authorList>
            <person name="Kurt Z."/>
        </authorList>
    </citation>
    <scope>NUCLEOTIDE SEQUENCE</scope>
</reference>
<dbReference type="EMBL" id="CATOUU010001173">
    <property type="protein sequence ID" value="CAI9976421.1"/>
    <property type="molecule type" value="Genomic_DNA"/>
</dbReference>
<feature type="compositionally biased region" description="Polar residues" evidence="2">
    <location>
        <begin position="917"/>
        <end position="937"/>
    </location>
</feature>
<proteinExistence type="predicted"/>
<keyword evidence="1" id="KW-0175">Coiled coil</keyword>
<sequence>MQLSSSNVYDLYASSASVNTESRTARPAINDLLHFSKYAFDSQTSFVDLQKPQASLQNEHILNEKITQLSEDDIDSVHTDQIQRLEQLRLRLLRQKQIQKPDRVEHMKQILNEQIKQKELQMKQQQNTQMLNNTQQVINSQLIQKQIELQNKNQIQNAIQQQNKTNKQTEESEIEVECETVQIHKRKQKKTNPQYKQTNSVEIITKENKTITEQIKQENEQIKDQINKKENIQTNKDKTIDKQELNKQEIINEQQIIKEQIKETSEKQTQMTETQTVSIQTTEQTFYIQTEDKSVSNQNASEMQQNDKNLTLKEELKKIEPQQNNDLTQIEPTINEQIVTEKLQTVNQMNQTNQESIIIPTNTQEQNTFTNTQQTLTQIPTNGSLSYQNMVTARQISQELNELFQKIQSPSKQSRVQNEKDEIMFLLSEIHPFQKNTQEKDSEETDLLSPFEQTQRQQNYVVNYQDESSNQQQADQPLNIQNVNDDEISKSVEESNLKKSEQTNSQKLKDVQNAFGEEIHEQISTNTPNLCNQQPIMTLNTILSESEHSKGNQKLQLQDFEVTQTYKLTKSQKLLSKPNNSNQFNELLVKKVSKQSVNTIAQQNVSIKTQQIVESISQTSISQGRYKDIQNSNVQVQIINPQQLQSLISPIKSDNNNQYQTNYQIINATQLIDSNSDQMIPKKAQSQSNQQDEKYTSEECDQFQQFKNQMLANIMSHPLTLSNILLQSPAQNIDKSSQSIDSPQSQSFNPQSFQTVNTQQSGLNYKIGCKIERSPQQHCIPVQLPNQMRFSLDEPVNYPKVLESSQLNIKVKNDVKTVPVKENSLENEIVDATLSFQNGVDSDSLIPSKPEDSDAHIHQMQEDKIETFQSQSEQPTNFSKDKSKVEISKNADQVKPQIVITEQPKALEQQPEKQTEDVQNTENNISQINESPQITKQIKQEPIQSELKETPDQIQVISLQSKQCKTQSSQQTKSTQIQIAPKKRIKSEMIQNEPSFDEVEVFNVKKQTTCIQNEKQIQTVPKNSFKTIENSTSDLVFKNVESVKMQQLESISETTENIGLLQQEPQDQSKQNKVEQNVHYSLEYQPIKETKVQTPLKLKEIAPQNVQNIKINENSLFDSESLSFKENVDFSEETVSWHDSPALKVAVQNQQKEQQKPPVFIPQYSNQQVNSQIKVTRTQQSNQPIQQPTRIKITKSNNEYIHMYNVQQVAKSNLKYSELSEQTEQLIEQTHQNVVPINLNQDQSLVNTKSSLIRDFDSVLEAECSAEVQYILQ</sequence>
<dbReference type="EMBL" id="CAXDID020000043">
    <property type="protein sequence ID" value="CAL6001354.1"/>
    <property type="molecule type" value="Genomic_DNA"/>
</dbReference>
<keyword evidence="5" id="KW-1185">Reference proteome</keyword>
<dbReference type="Proteomes" id="UP001642409">
    <property type="component" value="Unassembled WGS sequence"/>
</dbReference>